<organism evidence="2 3">
    <name type="scientific">Ascochyta lentis</name>
    <dbReference type="NCBI Taxonomy" id="205686"/>
    <lineage>
        <taxon>Eukaryota</taxon>
        <taxon>Fungi</taxon>
        <taxon>Dikarya</taxon>
        <taxon>Ascomycota</taxon>
        <taxon>Pezizomycotina</taxon>
        <taxon>Dothideomycetes</taxon>
        <taxon>Pleosporomycetidae</taxon>
        <taxon>Pleosporales</taxon>
        <taxon>Pleosporineae</taxon>
        <taxon>Didymellaceae</taxon>
        <taxon>Ascochyta</taxon>
    </lineage>
</organism>
<dbReference type="InterPro" id="IPR018744">
    <property type="entry name" value="DUF2293"/>
</dbReference>
<reference evidence="2" key="1">
    <citation type="submission" date="2018-12" db="EMBL/GenBank/DDBJ databases">
        <authorList>
            <person name="Syme R.A."/>
            <person name="Farfan-Caceres L."/>
            <person name="Lichtenzveig J."/>
        </authorList>
    </citation>
    <scope>NUCLEOTIDE SEQUENCE</scope>
    <source>
        <strain evidence="2">Al4</strain>
    </source>
</reference>
<dbReference type="PANTHER" id="PTHR38113:SF2">
    <property type="entry name" value="DUF2293 DOMAIN-CONTAINING PROTEIN"/>
    <property type="match status" value="1"/>
</dbReference>
<evidence type="ECO:0000313" key="3">
    <source>
        <dbReference type="Proteomes" id="UP000651452"/>
    </source>
</evidence>
<evidence type="ECO:0000259" key="1">
    <source>
        <dbReference type="Pfam" id="PF10056"/>
    </source>
</evidence>
<keyword evidence="3" id="KW-1185">Reference proteome</keyword>
<gene>
    <name evidence="2" type="ORF">EKO04_010611</name>
</gene>
<name>A0A8H7MBL2_9PLEO</name>
<dbReference type="EMBL" id="RZGK01000021">
    <property type="protein sequence ID" value="KAF9691326.1"/>
    <property type="molecule type" value="Genomic_DNA"/>
</dbReference>
<protein>
    <recommendedName>
        <fullName evidence="1">DUF2293 domain-containing protein</fullName>
    </recommendedName>
</protein>
<dbReference type="AlphaFoldDB" id="A0A8H7MBL2"/>
<proteinExistence type="predicted"/>
<dbReference type="Pfam" id="PF10056">
    <property type="entry name" value="DUF2293"/>
    <property type="match status" value="1"/>
</dbReference>
<comment type="caution">
    <text evidence="2">The sequence shown here is derived from an EMBL/GenBank/DDBJ whole genome shotgun (WGS) entry which is preliminary data.</text>
</comment>
<dbReference type="OrthoDB" id="5381833at2759"/>
<accession>A0A8H7MBL2</accession>
<sequence length="202" mass="23002">MPLKEVTVCSSTPMPKGYSFLPKGIRYKTLHSRKLTHDAGKTLYVVVDAKKRQLGLRVPSFIIHRVHKQAKETLPARRAATEKRDASFIKTVAAELEEQFPDMPEKEISLVLKHGFRKHSGRVGRTSQLPLPRKIVLAVVAHVRHKHTKYDSMLASGLERPVARKAVNRKIQSVIRDWGYVEDLSWYFKGDHLIGDEDSDSN</sequence>
<reference evidence="2" key="2">
    <citation type="submission" date="2020-09" db="EMBL/GenBank/DDBJ databases">
        <title>Reference genome assembly for Australian Ascochyta lentis isolate Al4.</title>
        <authorList>
            <person name="Lee R.C."/>
            <person name="Farfan-Caceres L.M."/>
            <person name="Debler J.W."/>
            <person name="Williams A.H."/>
            <person name="Henares B.M."/>
        </authorList>
    </citation>
    <scope>NUCLEOTIDE SEQUENCE</scope>
    <source>
        <strain evidence="2">Al4</strain>
    </source>
</reference>
<feature type="domain" description="DUF2293" evidence="1">
    <location>
        <begin position="96"/>
        <end position="179"/>
    </location>
</feature>
<evidence type="ECO:0000313" key="2">
    <source>
        <dbReference type="EMBL" id="KAF9691326.1"/>
    </source>
</evidence>
<dbReference type="PANTHER" id="PTHR38113">
    <property type="match status" value="1"/>
</dbReference>
<dbReference type="Proteomes" id="UP000651452">
    <property type="component" value="Unassembled WGS sequence"/>
</dbReference>